<dbReference type="Proteomes" id="UP000024635">
    <property type="component" value="Unassembled WGS sequence"/>
</dbReference>
<sequence length="222" mass="24425">MNLDEFQPGTPCCFVEEETVYDAFVMAVLDRTSRLVMVNGKDSYTIRKMRISELLPYLQPWSFDFGPYPSVPFPVAPNTGNSVEEYSMNLVPLPACTYTTMPASSYSVIPYSLYYNYWESLYFQYGQYAVANSYSPPFSGSSTGNHTNGLPNGSVPTIQPQAYSAYDYTYSSYYYGFQSPPVRPSSYACGTAACNSNTSGNGHLAILSSSDRTAVEPASGPS</sequence>
<keyword evidence="2" id="KW-1185">Reference proteome</keyword>
<accession>A0A016WNK8</accession>
<proteinExistence type="predicted"/>
<gene>
    <name evidence="1" type="primary">Acey_s0570.g94</name>
    <name evidence="1" type="ORF">Y032_0570g94</name>
</gene>
<dbReference type="OrthoDB" id="10476963at2759"/>
<comment type="caution">
    <text evidence="1">The sequence shown here is derived from an EMBL/GenBank/DDBJ whole genome shotgun (WGS) entry which is preliminary data.</text>
</comment>
<dbReference type="EMBL" id="JARK01000170">
    <property type="protein sequence ID" value="EYC41404.1"/>
    <property type="molecule type" value="Genomic_DNA"/>
</dbReference>
<evidence type="ECO:0000313" key="1">
    <source>
        <dbReference type="EMBL" id="EYC41404.1"/>
    </source>
</evidence>
<evidence type="ECO:0000313" key="2">
    <source>
        <dbReference type="Proteomes" id="UP000024635"/>
    </source>
</evidence>
<name>A0A016WNK8_9BILA</name>
<organism evidence="1 2">
    <name type="scientific">Ancylostoma ceylanicum</name>
    <dbReference type="NCBI Taxonomy" id="53326"/>
    <lineage>
        <taxon>Eukaryota</taxon>
        <taxon>Metazoa</taxon>
        <taxon>Ecdysozoa</taxon>
        <taxon>Nematoda</taxon>
        <taxon>Chromadorea</taxon>
        <taxon>Rhabditida</taxon>
        <taxon>Rhabditina</taxon>
        <taxon>Rhabditomorpha</taxon>
        <taxon>Strongyloidea</taxon>
        <taxon>Ancylostomatidae</taxon>
        <taxon>Ancylostomatinae</taxon>
        <taxon>Ancylostoma</taxon>
    </lineage>
</organism>
<reference evidence="2" key="1">
    <citation type="journal article" date="2015" name="Nat. Genet.">
        <title>The genome and transcriptome of the zoonotic hookworm Ancylostoma ceylanicum identify infection-specific gene families.</title>
        <authorList>
            <person name="Schwarz E.M."/>
            <person name="Hu Y."/>
            <person name="Antoshechkin I."/>
            <person name="Miller M.M."/>
            <person name="Sternberg P.W."/>
            <person name="Aroian R.V."/>
        </authorList>
    </citation>
    <scope>NUCLEOTIDE SEQUENCE</scope>
    <source>
        <strain evidence="2">HY135</strain>
    </source>
</reference>
<dbReference type="AlphaFoldDB" id="A0A016WNK8"/>
<protein>
    <submittedName>
        <fullName evidence="1">Uncharacterized protein</fullName>
    </submittedName>
</protein>